<proteinExistence type="predicted"/>
<accession>A0A1J1IRB9</accession>
<keyword evidence="1" id="KW-0732">Signal</keyword>
<gene>
    <name evidence="2" type="ORF">CLUMA_CG014209</name>
</gene>
<feature type="chain" id="PRO_5012317410" evidence="1">
    <location>
        <begin position="18"/>
        <end position="284"/>
    </location>
</feature>
<evidence type="ECO:0000313" key="2">
    <source>
        <dbReference type="EMBL" id="CRL01057.1"/>
    </source>
</evidence>
<dbReference type="EMBL" id="CVRI01000055">
    <property type="protein sequence ID" value="CRL01057.1"/>
    <property type="molecule type" value="Genomic_DNA"/>
</dbReference>
<dbReference type="Proteomes" id="UP000183832">
    <property type="component" value="Unassembled WGS sequence"/>
</dbReference>
<protein>
    <submittedName>
        <fullName evidence="2">CLUMA_CG014209, isoform A</fullName>
    </submittedName>
</protein>
<reference evidence="2 3" key="1">
    <citation type="submission" date="2015-04" db="EMBL/GenBank/DDBJ databases">
        <authorList>
            <person name="Syromyatnikov M.Y."/>
            <person name="Popov V.N."/>
        </authorList>
    </citation>
    <scope>NUCLEOTIDE SEQUENCE [LARGE SCALE GENOMIC DNA]</scope>
</reference>
<feature type="signal peptide" evidence="1">
    <location>
        <begin position="1"/>
        <end position="17"/>
    </location>
</feature>
<name>A0A1J1IRB9_9DIPT</name>
<dbReference type="AlphaFoldDB" id="A0A1J1IRB9"/>
<keyword evidence="3" id="KW-1185">Reference proteome</keyword>
<sequence>MKLQLVIASVLVCSAFAAPSLDNSNDVVNEEDVGRKNIKDQFDMILMLAEEDKFVKGLLNSIDQSCVLRKYKENHMLQDIQTPIVNIAALEEGEGIDAALVFGNIALSCSNKLKGVLAFIFENLMSYGSLIDVFRDEDPFKEFIDDLVCYNNYAVRSNFLDPNAYSHLNYELVNKTQEECDAEIAENKKDITELLDDVAIFVGEGHRNCYQTEIINTAEKIFMKYLLLIPLGLTDAQKMEEKTAFINDIVGFLERLLTCNANIDRKFTSKINKIMKNEISANEI</sequence>
<evidence type="ECO:0000313" key="3">
    <source>
        <dbReference type="Proteomes" id="UP000183832"/>
    </source>
</evidence>
<organism evidence="2 3">
    <name type="scientific">Clunio marinus</name>
    <dbReference type="NCBI Taxonomy" id="568069"/>
    <lineage>
        <taxon>Eukaryota</taxon>
        <taxon>Metazoa</taxon>
        <taxon>Ecdysozoa</taxon>
        <taxon>Arthropoda</taxon>
        <taxon>Hexapoda</taxon>
        <taxon>Insecta</taxon>
        <taxon>Pterygota</taxon>
        <taxon>Neoptera</taxon>
        <taxon>Endopterygota</taxon>
        <taxon>Diptera</taxon>
        <taxon>Nematocera</taxon>
        <taxon>Chironomoidea</taxon>
        <taxon>Chironomidae</taxon>
        <taxon>Clunio</taxon>
    </lineage>
</organism>
<evidence type="ECO:0000256" key="1">
    <source>
        <dbReference type="SAM" id="SignalP"/>
    </source>
</evidence>